<organism evidence="1 2">
    <name type="scientific">Ditylenchus destructor</name>
    <dbReference type="NCBI Taxonomy" id="166010"/>
    <lineage>
        <taxon>Eukaryota</taxon>
        <taxon>Metazoa</taxon>
        <taxon>Ecdysozoa</taxon>
        <taxon>Nematoda</taxon>
        <taxon>Chromadorea</taxon>
        <taxon>Rhabditida</taxon>
        <taxon>Tylenchina</taxon>
        <taxon>Tylenchomorpha</taxon>
        <taxon>Sphaerularioidea</taxon>
        <taxon>Anguinidae</taxon>
        <taxon>Anguininae</taxon>
        <taxon>Ditylenchus</taxon>
    </lineage>
</organism>
<dbReference type="Proteomes" id="UP001201812">
    <property type="component" value="Unassembled WGS sequence"/>
</dbReference>
<dbReference type="EMBL" id="JAKKPZ010000002">
    <property type="protein sequence ID" value="KAI1726047.1"/>
    <property type="molecule type" value="Genomic_DNA"/>
</dbReference>
<name>A0AAD4RCG4_9BILA</name>
<proteinExistence type="predicted"/>
<sequence length="89" mass="9790">MLGLRSLRSLRPRRDNQYWVGFVKISAAFGGLDTFYAARTKFIEDPIPRKFGLFGANGQNPFSGVYSWDGKSFGSGPAGLGFNSLTRHG</sequence>
<protein>
    <submittedName>
        <fullName evidence="1">Uncharacterized protein</fullName>
    </submittedName>
</protein>
<dbReference type="AlphaFoldDB" id="A0AAD4RCG4"/>
<accession>A0AAD4RCG4</accession>
<evidence type="ECO:0000313" key="1">
    <source>
        <dbReference type="EMBL" id="KAI1726047.1"/>
    </source>
</evidence>
<reference evidence="1" key="1">
    <citation type="submission" date="2022-01" db="EMBL/GenBank/DDBJ databases">
        <title>Genome Sequence Resource for Two Populations of Ditylenchus destructor, the Migratory Endoparasitic Phytonematode.</title>
        <authorList>
            <person name="Zhang H."/>
            <person name="Lin R."/>
            <person name="Xie B."/>
        </authorList>
    </citation>
    <scope>NUCLEOTIDE SEQUENCE</scope>
    <source>
        <strain evidence="1">BazhouSP</strain>
    </source>
</reference>
<keyword evidence="2" id="KW-1185">Reference proteome</keyword>
<gene>
    <name evidence="1" type="ORF">DdX_02740</name>
</gene>
<comment type="caution">
    <text evidence="1">The sequence shown here is derived from an EMBL/GenBank/DDBJ whole genome shotgun (WGS) entry which is preliminary data.</text>
</comment>
<evidence type="ECO:0000313" key="2">
    <source>
        <dbReference type="Proteomes" id="UP001201812"/>
    </source>
</evidence>